<keyword evidence="2" id="KW-0964">Secreted</keyword>
<protein>
    <recommendedName>
        <fullName evidence="16">von Willebrand factor A domain-containing protein 2</fullName>
    </recommendedName>
</protein>
<dbReference type="PROSITE" id="PS01186">
    <property type="entry name" value="EGF_2"/>
    <property type="match status" value="1"/>
</dbReference>
<dbReference type="InterPro" id="IPR013032">
    <property type="entry name" value="EGF-like_CS"/>
</dbReference>
<sequence length="841" mass="92563">MGFSKVETESTDQSQPSTDQTTTEATPPIPEGKCCCRHLLQRKERARFPMMHHGIQLPLLLLLLVQVWPCDSVQEIQTNQETIMKINSAGQLMQCSAGVDLLLVMDGSYSVGKGSFERSKHFVLKLCEALDVQPSRVRVGVIQFSSVAHLEIALDSYQTKEELRKRVKKLSFKGGSTQTSLALKYVLRKGFPGGRNSTVPRVLVLLSDGKSQGNVQLPAAELKKEGVTLFAVGIRYPRWEELHALASIPTERHVFFAEHFYDAVNGLYSTLTHSSVCSAVPTGCRIEPHPCERKTLETVKELQGNFMCWKGSKGYSPSTSLCPYYRWNRIYKKHQTTCYRTTCPEPCDSQPCQNGGTCVSEGLESFRCVCPAGYGGDPNCAPKLTLDCTVDLLFLVEGSTTLTLEGFLRYKSFLKRFLQAVLAADTPVNVGVAQYGGDVRMEVRIGEYSSVAELLAAVERMQPSGGEARTGKALRYVTRNGFKSTPVFADVQDDLPRVAVLLTDSPSADAVSEPARYARDREIFLIAVGPEALKPQLHNITGNIQRTVTYSSHSHLFTKIPELRAKICSVDNQGCLGQAVDLVFVLDASAGVGRENFARLRDFVRSASVQFDINRDVAQIALVAYGRRPMTAFDLDAHDSGAAVLRAVGEAAYVGGGSSTGSALLHVHSQVLTVHKGARPGVNKAVVVITDGAGAEDAAVPAQKIRDNGVSIFAIGIGDVQRDSLLRMAGSEDHMISVPSYEDLKYFEDVLVQMVCADAKRPVNLCKPNPCMNEGICILLNGSYRCECRGWEGPHCETRASRTSNRGDLPKPASLRRRHRKSHTELLQRYREQRRRKHTTQ</sequence>
<dbReference type="Pfam" id="PF00008">
    <property type="entry name" value="EGF"/>
    <property type="match status" value="1"/>
</dbReference>
<feature type="region of interest" description="Disordered" evidence="11">
    <location>
        <begin position="799"/>
        <end position="841"/>
    </location>
</feature>
<dbReference type="AlphaFoldDB" id="A0A9D3QHV0"/>
<dbReference type="SMART" id="SM00327">
    <property type="entry name" value="VWA"/>
    <property type="match status" value="3"/>
</dbReference>
<feature type="compositionally biased region" description="Basic residues" evidence="11">
    <location>
        <begin position="832"/>
        <end position="841"/>
    </location>
</feature>
<reference evidence="14" key="1">
    <citation type="submission" date="2021-01" db="EMBL/GenBank/DDBJ databases">
        <authorList>
            <person name="Zahm M."/>
            <person name="Roques C."/>
            <person name="Cabau C."/>
            <person name="Klopp C."/>
            <person name="Donnadieu C."/>
            <person name="Jouanno E."/>
            <person name="Lampietro C."/>
            <person name="Louis A."/>
            <person name="Herpin A."/>
            <person name="Echchiki A."/>
            <person name="Berthelot C."/>
            <person name="Parey E."/>
            <person name="Roest-Crollius H."/>
            <person name="Braasch I."/>
            <person name="Postlethwait J."/>
            <person name="Bobe J."/>
            <person name="Montfort J."/>
            <person name="Bouchez O."/>
            <person name="Begum T."/>
            <person name="Mejri S."/>
            <person name="Adams A."/>
            <person name="Chen W.-J."/>
            <person name="Guiguen Y."/>
        </authorList>
    </citation>
    <scope>NUCLEOTIDE SEQUENCE</scope>
    <source>
        <strain evidence="14">YG-15Mar2019-1</strain>
        <tissue evidence="14">Brain</tissue>
    </source>
</reference>
<dbReference type="PANTHER" id="PTHR24020">
    <property type="entry name" value="COLLAGEN ALPHA"/>
    <property type="match status" value="1"/>
</dbReference>
<feature type="domain" description="VWFA" evidence="13">
    <location>
        <begin position="581"/>
        <end position="751"/>
    </location>
</feature>
<dbReference type="SMART" id="SM00181">
    <property type="entry name" value="EGF"/>
    <property type="match status" value="2"/>
</dbReference>
<dbReference type="EMBL" id="JAFDVH010000001">
    <property type="protein sequence ID" value="KAG7492514.1"/>
    <property type="molecule type" value="Genomic_DNA"/>
</dbReference>
<keyword evidence="8" id="KW-0176">Collagen</keyword>
<dbReference type="InterPro" id="IPR050525">
    <property type="entry name" value="ECM_Assembly_Org"/>
</dbReference>
<dbReference type="CDD" id="cd01472">
    <property type="entry name" value="vWA_collagen"/>
    <property type="match status" value="1"/>
</dbReference>
<evidence type="ECO:0000256" key="5">
    <source>
        <dbReference type="ARBA" id="ARBA00022729"/>
    </source>
</evidence>
<evidence type="ECO:0000256" key="1">
    <source>
        <dbReference type="ARBA" id="ARBA00004498"/>
    </source>
</evidence>
<dbReference type="Gene3D" id="3.40.50.410">
    <property type="entry name" value="von Willebrand factor, type A domain"/>
    <property type="match status" value="3"/>
</dbReference>
<keyword evidence="3" id="KW-0272">Extracellular matrix</keyword>
<comment type="caution">
    <text evidence="10">Lacks conserved residue(s) required for the propagation of feature annotation.</text>
</comment>
<dbReference type="InterPro" id="IPR000742">
    <property type="entry name" value="EGF"/>
</dbReference>
<dbReference type="GO" id="GO:0005615">
    <property type="term" value="C:extracellular space"/>
    <property type="evidence" value="ECO:0007669"/>
    <property type="project" value="TreeGrafter"/>
</dbReference>
<evidence type="ECO:0000259" key="13">
    <source>
        <dbReference type="PROSITE" id="PS50234"/>
    </source>
</evidence>
<keyword evidence="4 10" id="KW-0245">EGF-like domain</keyword>
<evidence type="ECO:0000256" key="3">
    <source>
        <dbReference type="ARBA" id="ARBA00022530"/>
    </source>
</evidence>
<evidence type="ECO:0000256" key="10">
    <source>
        <dbReference type="PROSITE-ProRule" id="PRU00076"/>
    </source>
</evidence>
<dbReference type="CDD" id="cd00054">
    <property type="entry name" value="EGF_CA"/>
    <property type="match status" value="1"/>
</dbReference>
<accession>A0A9D3QHV0</accession>
<dbReference type="GO" id="GO:0005509">
    <property type="term" value="F:calcium ion binding"/>
    <property type="evidence" value="ECO:0007669"/>
    <property type="project" value="InterPro"/>
</dbReference>
<evidence type="ECO:0000256" key="9">
    <source>
        <dbReference type="ARBA" id="ARBA00023157"/>
    </source>
</evidence>
<name>A0A9D3QHV0_MEGAT</name>
<evidence type="ECO:0000256" key="11">
    <source>
        <dbReference type="SAM" id="MobiDB-lite"/>
    </source>
</evidence>
<comment type="caution">
    <text evidence="14">The sequence shown here is derived from an EMBL/GenBank/DDBJ whole genome shotgun (WGS) entry which is preliminary data.</text>
</comment>
<feature type="domain" description="VWFA" evidence="13">
    <location>
        <begin position="100"/>
        <end position="271"/>
    </location>
</feature>
<dbReference type="Pfam" id="PF12661">
    <property type="entry name" value="hEGF"/>
    <property type="match status" value="1"/>
</dbReference>
<proteinExistence type="predicted"/>
<dbReference type="Proteomes" id="UP001046870">
    <property type="component" value="Chromosome 1"/>
</dbReference>
<feature type="region of interest" description="Disordered" evidence="11">
    <location>
        <begin position="1"/>
        <end position="29"/>
    </location>
</feature>
<evidence type="ECO:0000256" key="8">
    <source>
        <dbReference type="ARBA" id="ARBA00023119"/>
    </source>
</evidence>
<dbReference type="PROSITE" id="PS50026">
    <property type="entry name" value="EGF_3"/>
    <property type="match status" value="2"/>
</dbReference>
<dbReference type="GO" id="GO:0007161">
    <property type="term" value="P:calcium-independent cell-matrix adhesion"/>
    <property type="evidence" value="ECO:0007669"/>
    <property type="project" value="TreeGrafter"/>
</dbReference>
<feature type="domain" description="EGF-like" evidence="12">
    <location>
        <begin position="762"/>
        <end position="797"/>
    </location>
</feature>
<keyword evidence="6" id="KW-0677">Repeat</keyword>
<dbReference type="InterPro" id="IPR036465">
    <property type="entry name" value="vWFA_dom_sf"/>
</dbReference>
<feature type="domain" description="VWFA" evidence="13">
    <location>
        <begin position="391"/>
        <end position="567"/>
    </location>
</feature>
<dbReference type="FunFam" id="3.40.50.410:FF:000047">
    <property type="entry name" value="von Willebrand factor A domain containing 2"/>
    <property type="match status" value="1"/>
</dbReference>
<evidence type="ECO:0000313" key="14">
    <source>
        <dbReference type="EMBL" id="KAG7492514.1"/>
    </source>
</evidence>
<gene>
    <name evidence="14" type="ORF">MATL_G00014740</name>
</gene>
<evidence type="ECO:0000313" key="15">
    <source>
        <dbReference type="Proteomes" id="UP001046870"/>
    </source>
</evidence>
<keyword evidence="5" id="KW-0732">Signal</keyword>
<dbReference type="Pfam" id="PF00092">
    <property type="entry name" value="VWA"/>
    <property type="match status" value="3"/>
</dbReference>
<dbReference type="OrthoDB" id="6132182at2759"/>
<dbReference type="InterPro" id="IPR001881">
    <property type="entry name" value="EGF-like_Ca-bd_dom"/>
</dbReference>
<dbReference type="InterPro" id="IPR002035">
    <property type="entry name" value="VWF_A"/>
</dbReference>
<feature type="domain" description="EGF-like" evidence="12">
    <location>
        <begin position="344"/>
        <end position="381"/>
    </location>
</feature>
<dbReference type="GO" id="GO:0005581">
    <property type="term" value="C:collagen trimer"/>
    <property type="evidence" value="ECO:0007669"/>
    <property type="project" value="UniProtKB-KW"/>
</dbReference>
<dbReference type="PANTHER" id="PTHR24020:SF37">
    <property type="entry name" value="VON WILLEBRAND FACTOR A DOMAIN-CONTAINING PROTEIN 2"/>
    <property type="match status" value="1"/>
</dbReference>
<dbReference type="FunFam" id="2.10.25.10:FF:000066">
    <property type="entry name" value="FAT atypical cadherin 4"/>
    <property type="match status" value="1"/>
</dbReference>
<evidence type="ECO:0000256" key="6">
    <source>
        <dbReference type="ARBA" id="ARBA00022737"/>
    </source>
</evidence>
<dbReference type="CDD" id="cd00053">
    <property type="entry name" value="EGF"/>
    <property type="match status" value="1"/>
</dbReference>
<evidence type="ECO:0000256" key="2">
    <source>
        <dbReference type="ARBA" id="ARBA00022525"/>
    </source>
</evidence>
<evidence type="ECO:0000256" key="4">
    <source>
        <dbReference type="ARBA" id="ARBA00022536"/>
    </source>
</evidence>
<dbReference type="FunFam" id="3.40.50.410:FF:000003">
    <property type="entry name" value="Collagen type VI alpha 3 chain"/>
    <property type="match status" value="1"/>
</dbReference>
<keyword evidence="9" id="KW-1015">Disulfide bond</keyword>
<dbReference type="SMART" id="SM00179">
    <property type="entry name" value="EGF_CA"/>
    <property type="match status" value="2"/>
</dbReference>
<dbReference type="SUPFAM" id="SSF53300">
    <property type="entry name" value="vWA-like"/>
    <property type="match status" value="3"/>
</dbReference>
<feature type="compositionally biased region" description="Low complexity" evidence="11">
    <location>
        <begin position="11"/>
        <end position="24"/>
    </location>
</feature>
<keyword evidence="15" id="KW-1185">Reference proteome</keyword>
<dbReference type="FunFam" id="3.40.50.410:FF:000054">
    <property type="entry name" value="von Willebrand factor A domain containing 2"/>
    <property type="match status" value="1"/>
</dbReference>
<comment type="subcellular location">
    <subcellularLocation>
        <location evidence="1">Secreted</location>
        <location evidence="1">Extracellular space</location>
        <location evidence="1">Extracellular matrix</location>
    </subcellularLocation>
</comment>
<dbReference type="SUPFAM" id="SSF57196">
    <property type="entry name" value="EGF/Laminin"/>
    <property type="match status" value="1"/>
</dbReference>
<evidence type="ECO:0008006" key="16">
    <source>
        <dbReference type="Google" id="ProtNLM"/>
    </source>
</evidence>
<organism evidence="14 15">
    <name type="scientific">Megalops atlanticus</name>
    <name type="common">Tarpon</name>
    <name type="synonym">Clupea gigantea</name>
    <dbReference type="NCBI Taxonomy" id="7932"/>
    <lineage>
        <taxon>Eukaryota</taxon>
        <taxon>Metazoa</taxon>
        <taxon>Chordata</taxon>
        <taxon>Craniata</taxon>
        <taxon>Vertebrata</taxon>
        <taxon>Euteleostomi</taxon>
        <taxon>Actinopterygii</taxon>
        <taxon>Neopterygii</taxon>
        <taxon>Teleostei</taxon>
        <taxon>Elopiformes</taxon>
        <taxon>Megalopidae</taxon>
        <taxon>Megalops</taxon>
    </lineage>
</organism>
<dbReference type="PROSITE" id="PS50234">
    <property type="entry name" value="VWFA"/>
    <property type="match status" value="3"/>
</dbReference>
<evidence type="ECO:0000256" key="7">
    <source>
        <dbReference type="ARBA" id="ARBA00022889"/>
    </source>
</evidence>
<evidence type="ECO:0000259" key="12">
    <source>
        <dbReference type="PROSITE" id="PS50026"/>
    </source>
</evidence>
<dbReference type="PRINTS" id="PR00453">
    <property type="entry name" value="VWFADOMAIN"/>
</dbReference>
<keyword evidence="7" id="KW-0130">Cell adhesion</keyword>
<dbReference type="GO" id="GO:0005604">
    <property type="term" value="C:basement membrane"/>
    <property type="evidence" value="ECO:0007669"/>
    <property type="project" value="TreeGrafter"/>
</dbReference>
<dbReference type="Gene3D" id="2.10.25.10">
    <property type="entry name" value="Laminin"/>
    <property type="match status" value="2"/>
</dbReference>